<dbReference type="PANTHER" id="PTHR35514">
    <property type="entry name" value="THYLAKOID LUMENAL 15.0 KDA PROTEIN 2, CHLOROPLASTIC"/>
    <property type="match status" value="1"/>
</dbReference>
<accession>A0A0D3IC65</accession>
<dbReference type="Proteomes" id="UP000013827">
    <property type="component" value="Unassembled WGS sequence"/>
</dbReference>
<proteinExistence type="predicted"/>
<keyword evidence="1" id="KW-0732">Signal</keyword>
<dbReference type="EnsemblProtists" id="EOD08850">
    <property type="protein sequence ID" value="EOD08850"/>
    <property type="gene ID" value="EMIHUDRAFT_105888"/>
</dbReference>
<dbReference type="KEGG" id="ehx:EMIHUDRAFT_105888"/>
<evidence type="ECO:0000256" key="1">
    <source>
        <dbReference type="SAM" id="SignalP"/>
    </source>
</evidence>
<dbReference type="PANTHER" id="PTHR35514:SF1">
    <property type="entry name" value="THYLAKOID LUMENAL 15.0 KDA PROTEIN 2, CHLOROPLASTIC"/>
    <property type="match status" value="1"/>
</dbReference>
<reference evidence="2" key="2">
    <citation type="submission" date="2024-10" db="UniProtKB">
        <authorList>
            <consortium name="EnsemblProtists"/>
        </authorList>
    </citation>
    <scope>IDENTIFICATION</scope>
</reference>
<feature type="signal peptide" evidence="1">
    <location>
        <begin position="1"/>
        <end position="23"/>
    </location>
</feature>
<dbReference type="HOGENOM" id="CLU_1274332_0_0_1"/>
<protein>
    <recommendedName>
        <fullName evidence="4">TPM domain-containing protein</fullName>
    </recommendedName>
</protein>
<keyword evidence="3" id="KW-1185">Reference proteome</keyword>
<name>A0A0D3IC65_EMIH1</name>
<evidence type="ECO:0000313" key="3">
    <source>
        <dbReference type="Proteomes" id="UP000013827"/>
    </source>
</evidence>
<reference evidence="3" key="1">
    <citation type="journal article" date="2013" name="Nature">
        <title>Pan genome of the phytoplankton Emiliania underpins its global distribution.</title>
        <authorList>
            <person name="Read B.A."/>
            <person name="Kegel J."/>
            <person name="Klute M.J."/>
            <person name="Kuo A."/>
            <person name="Lefebvre S.C."/>
            <person name="Maumus F."/>
            <person name="Mayer C."/>
            <person name="Miller J."/>
            <person name="Monier A."/>
            <person name="Salamov A."/>
            <person name="Young J."/>
            <person name="Aguilar M."/>
            <person name="Claverie J.M."/>
            <person name="Frickenhaus S."/>
            <person name="Gonzalez K."/>
            <person name="Herman E.K."/>
            <person name="Lin Y.C."/>
            <person name="Napier J."/>
            <person name="Ogata H."/>
            <person name="Sarno A.F."/>
            <person name="Shmutz J."/>
            <person name="Schroeder D."/>
            <person name="de Vargas C."/>
            <person name="Verret F."/>
            <person name="von Dassow P."/>
            <person name="Valentin K."/>
            <person name="Van de Peer Y."/>
            <person name="Wheeler G."/>
            <person name="Dacks J.B."/>
            <person name="Delwiche C.F."/>
            <person name="Dyhrman S.T."/>
            <person name="Glockner G."/>
            <person name="John U."/>
            <person name="Richards T."/>
            <person name="Worden A.Z."/>
            <person name="Zhang X."/>
            <person name="Grigoriev I.V."/>
            <person name="Allen A.E."/>
            <person name="Bidle K."/>
            <person name="Borodovsky M."/>
            <person name="Bowler C."/>
            <person name="Brownlee C."/>
            <person name="Cock J.M."/>
            <person name="Elias M."/>
            <person name="Gladyshev V.N."/>
            <person name="Groth M."/>
            <person name="Guda C."/>
            <person name="Hadaegh A."/>
            <person name="Iglesias-Rodriguez M.D."/>
            <person name="Jenkins J."/>
            <person name="Jones B.M."/>
            <person name="Lawson T."/>
            <person name="Leese F."/>
            <person name="Lindquist E."/>
            <person name="Lobanov A."/>
            <person name="Lomsadze A."/>
            <person name="Malik S.B."/>
            <person name="Marsh M.E."/>
            <person name="Mackinder L."/>
            <person name="Mock T."/>
            <person name="Mueller-Roeber B."/>
            <person name="Pagarete A."/>
            <person name="Parker M."/>
            <person name="Probert I."/>
            <person name="Quesneville H."/>
            <person name="Raines C."/>
            <person name="Rensing S.A."/>
            <person name="Riano-Pachon D.M."/>
            <person name="Richier S."/>
            <person name="Rokitta S."/>
            <person name="Shiraiwa Y."/>
            <person name="Soanes D.M."/>
            <person name="van der Giezen M."/>
            <person name="Wahlund T.M."/>
            <person name="Williams B."/>
            <person name="Wilson W."/>
            <person name="Wolfe G."/>
            <person name="Wurch L.L."/>
        </authorList>
    </citation>
    <scope>NUCLEOTIDE SEQUENCE</scope>
</reference>
<organism evidence="2 3">
    <name type="scientific">Emiliania huxleyi (strain CCMP1516)</name>
    <dbReference type="NCBI Taxonomy" id="280463"/>
    <lineage>
        <taxon>Eukaryota</taxon>
        <taxon>Haptista</taxon>
        <taxon>Haptophyta</taxon>
        <taxon>Prymnesiophyceae</taxon>
        <taxon>Isochrysidales</taxon>
        <taxon>Noelaerhabdaceae</taxon>
        <taxon>Emiliania</taxon>
    </lineage>
</organism>
<evidence type="ECO:0008006" key="4">
    <source>
        <dbReference type="Google" id="ProtNLM"/>
    </source>
</evidence>
<dbReference type="PaxDb" id="2903-EOD08850"/>
<evidence type="ECO:0000313" key="2">
    <source>
        <dbReference type="EnsemblProtists" id="EOD08850"/>
    </source>
</evidence>
<dbReference type="AlphaFoldDB" id="A0A0D3IC65"/>
<dbReference type="RefSeq" id="XP_005761279.1">
    <property type="nucleotide sequence ID" value="XM_005761222.1"/>
</dbReference>
<feature type="chain" id="PRO_5044291000" description="TPM domain-containing protein" evidence="1">
    <location>
        <begin position="24"/>
        <end position="217"/>
    </location>
</feature>
<dbReference type="GeneID" id="17254908"/>
<dbReference type="Gene3D" id="3.10.310.50">
    <property type="match status" value="1"/>
</dbReference>
<sequence length="217" mass="22560">MLFATTTRAASLRAAALSLCTLALPLAPSPVRTRQAAALELPDGGAPLVSLPAAPSRVLDLQGWLTPAEAARLERILGKLHEDTGFELLVVTQDRARARAPEPADLLRWWSRLGPGTVGGGGRIGAGAVAIYADRGTPGALSALEAGSSLLRVEAGSDAALCFGPSFLARLRREYGSATFVQQRGESAAVITACELLLTCLRDGFCSDVPSASSSFF</sequence>